<dbReference type="InterPro" id="IPR012944">
    <property type="entry name" value="SusD_RagB_dom"/>
</dbReference>
<evidence type="ECO:0000259" key="7">
    <source>
        <dbReference type="Pfam" id="PF07980"/>
    </source>
</evidence>
<comment type="similarity">
    <text evidence="2">Belongs to the SusD family.</text>
</comment>
<keyword evidence="10" id="KW-1185">Reference proteome</keyword>
<dbReference type="EMBL" id="FOJG01000002">
    <property type="protein sequence ID" value="SEW51970.1"/>
    <property type="molecule type" value="Genomic_DNA"/>
</dbReference>
<dbReference type="Gene3D" id="1.25.40.390">
    <property type="match status" value="1"/>
</dbReference>
<evidence type="ECO:0000256" key="4">
    <source>
        <dbReference type="ARBA" id="ARBA00023136"/>
    </source>
</evidence>
<dbReference type="Pfam" id="PF07980">
    <property type="entry name" value="SusD_RagB"/>
    <property type="match status" value="1"/>
</dbReference>
<feature type="signal peptide" evidence="6">
    <location>
        <begin position="1"/>
        <end position="22"/>
    </location>
</feature>
<evidence type="ECO:0000256" key="2">
    <source>
        <dbReference type="ARBA" id="ARBA00006275"/>
    </source>
</evidence>
<evidence type="ECO:0000256" key="6">
    <source>
        <dbReference type="SAM" id="SignalP"/>
    </source>
</evidence>
<organism evidence="9 10">
    <name type="scientific">Chitinophaga arvensicola</name>
    <dbReference type="NCBI Taxonomy" id="29529"/>
    <lineage>
        <taxon>Bacteria</taxon>
        <taxon>Pseudomonadati</taxon>
        <taxon>Bacteroidota</taxon>
        <taxon>Chitinophagia</taxon>
        <taxon>Chitinophagales</taxon>
        <taxon>Chitinophagaceae</taxon>
        <taxon>Chitinophaga</taxon>
    </lineage>
</organism>
<dbReference type="Proteomes" id="UP000199310">
    <property type="component" value="Unassembled WGS sequence"/>
</dbReference>
<keyword evidence="5" id="KW-0998">Cell outer membrane</keyword>
<dbReference type="Pfam" id="PF14322">
    <property type="entry name" value="SusD-like_3"/>
    <property type="match status" value="1"/>
</dbReference>
<evidence type="ECO:0000313" key="10">
    <source>
        <dbReference type="Proteomes" id="UP000199310"/>
    </source>
</evidence>
<proteinExistence type="inferred from homology"/>
<protein>
    <submittedName>
        <fullName evidence="9">Starch-binding associating with outer membrane</fullName>
    </submittedName>
</protein>
<evidence type="ECO:0000259" key="8">
    <source>
        <dbReference type="Pfam" id="PF14322"/>
    </source>
</evidence>
<dbReference type="SUPFAM" id="SSF48452">
    <property type="entry name" value="TPR-like"/>
    <property type="match status" value="1"/>
</dbReference>
<evidence type="ECO:0000256" key="1">
    <source>
        <dbReference type="ARBA" id="ARBA00004442"/>
    </source>
</evidence>
<name>A0A1I0SA00_9BACT</name>
<gene>
    <name evidence="9" type="ORF">SAMN04488122_4618</name>
</gene>
<comment type="subcellular location">
    <subcellularLocation>
        <location evidence="1">Cell outer membrane</location>
    </subcellularLocation>
</comment>
<accession>A0A1I0SA00</accession>
<dbReference type="GO" id="GO:0009279">
    <property type="term" value="C:cell outer membrane"/>
    <property type="evidence" value="ECO:0007669"/>
    <property type="project" value="UniProtKB-SubCell"/>
</dbReference>
<feature type="chain" id="PRO_5011531884" evidence="6">
    <location>
        <begin position="23"/>
        <end position="507"/>
    </location>
</feature>
<feature type="domain" description="RagB/SusD" evidence="7">
    <location>
        <begin position="278"/>
        <end position="506"/>
    </location>
</feature>
<keyword evidence="3 6" id="KW-0732">Signal</keyword>
<reference evidence="10" key="1">
    <citation type="submission" date="2016-10" db="EMBL/GenBank/DDBJ databases">
        <authorList>
            <person name="Varghese N."/>
            <person name="Submissions S."/>
        </authorList>
    </citation>
    <scope>NUCLEOTIDE SEQUENCE [LARGE SCALE GENOMIC DNA]</scope>
    <source>
        <strain evidence="10">DSM 3695</strain>
    </source>
</reference>
<evidence type="ECO:0000256" key="3">
    <source>
        <dbReference type="ARBA" id="ARBA00022729"/>
    </source>
</evidence>
<sequence>MVMKMHKYTLIVLLGLMFTACTKSLDLNPEDKISSATFWKKRADFDKALTACYASLQAAEWAVEIPVWDCYTDNGFAQHNSGAAREVVAGSISPSTGGYISGLYNDSYTAIARVNQFLKQSAAYQGSDFPDADKKKYEAEVRFLRAFYYWQLYQMYGDVPLVLEPLTLETQFQAKVPAADILKQVMTDLDFSIASLNATPYPQNGGHAAVTSAQALKARILLFVAYGKTGTPDPEILKQVRDLALAIQASYTLSPKFEDLFRDATQKNNPEIIFSVNFLAPNNTTPWDMYYGDWLVASPLQNFVDAFECTDGLPYGVSPLTNTAAPFQNRDPRLAKTVFVDHPDFGNGKVHTPSNSRPTGYGVMKFLEPANIPFGFSTLSQQNAVVFRLGEILLMYAEAQNELNGPDASVYKAMKDLRGRVNMPEFPAAMSKDAMRERIRHERRIELAFEGLRYYDLRRWHIAGPVLNNVKDGIVAYHFEDKYYQWPLPQSEIDKSNGVLIQNPAYK</sequence>
<dbReference type="PROSITE" id="PS51257">
    <property type="entry name" value="PROKAR_LIPOPROTEIN"/>
    <property type="match status" value="1"/>
</dbReference>
<dbReference type="InterPro" id="IPR011990">
    <property type="entry name" value="TPR-like_helical_dom_sf"/>
</dbReference>
<dbReference type="STRING" id="29529.SAMN04488122_4618"/>
<dbReference type="AlphaFoldDB" id="A0A1I0SA00"/>
<feature type="domain" description="SusD-like N-terminal" evidence="8">
    <location>
        <begin position="25"/>
        <end position="222"/>
    </location>
</feature>
<keyword evidence="4" id="KW-0472">Membrane</keyword>
<evidence type="ECO:0000313" key="9">
    <source>
        <dbReference type="EMBL" id="SEW51970.1"/>
    </source>
</evidence>
<evidence type="ECO:0000256" key="5">
    <source>
        <dbReference type="ARBA" id="ARBA00023237"/>
    </source>
</evidence>
<dbReference type="InterPro" id="IPR033985">
    <property type="entry name" value="SusD-like_N"/>
</dbReference>